<organism evidence="3 4">
    <name type="scientific">Roseisolibacter agri</name>
    <dbReference type="NCBI Taxonomy" id="2014610"/>
    <lineage>
        <taxon>Bacteria</taxon>
        <taxon>Pseudomonadati</taxon>
        <taxon>Gemmatimonadota</taxon>
        <taxon>Gemmatimonadia</taxon>
        <taxon>Gemmatimonadales</taxon>
        <taxon>Gemmatimonadaceae</taxon>
        <taxon>Roseisolibacter</taxon>
    </lineage>
</organism>
<accession>A0AA37VEN6</accession>
<dbReference type="EMBL" id="BRXS01000003">
    <property type="protein sequence ID" value="GLC25484.1"/>
    <property type="molecule type" value="Genomic_DNA"/>
</dbReference>
<dbReference type="AlphaFoldDB" id="A0AA37VEN6"/>
<dbReference type="InterPro" id="IPR014710">
    <property type="entry name" value="RmlC-like_jellyroll"/>
</dbReference>
<reference evidence="3" key="1">
    <citation type="submission" date="2022-08" db="EMBL/GenBank/DDBJ databases">
        <title>Draft genome sequencing of Roseisolibacter agri AW1220.</title>
        <authorList>
            <person name="Tobiishi Y."/>
            <person name="Tonouchi A."/>
        </authorList>
    </citation>
    <scope>NUCLEOTIDE SEQUENCE</scope>
    <source>
        <strain evidence="3">AW1220</strain>
    </source>
</reference>
<dbReference type="InterPro" id="IPR053146">
    <property type="entry name" value="QDO-like"/>
</dbReference>
<keyword evidence="4" id="KW-1185">Reference proteome</keyword>
<dbReference type="InterPro" id="IPR011051">
    <property type="entry name" value="RmlC_Cupin_sf"/>
</dbReference>
<evidence type="ECO:0000313" key="3">
    <source>
        <dbReference type="EMBL" id="GLC25484.1"/>
    </source>
</evidence>
<protein>
    <recommendedName>
        <fullName evidence="2">Cupin type-2 domain-containing protein</fullName>
    </recommendedName>
</protein>
<feature type="region of interest" description="Disordered" evidence="1">
    <location>
        <begin position="1"/>
        <end position="21"/>
    </location>
</feature>
<dbReference type="Pfam" id="PF07883">
    <property type="entry name" value="Cupin_2"/>
    <property type="match status" value="1"/>
</dbReference>
<dbReference type="SUPFAM" id="SSF51182">
    <property type="entry name" value="RmlC-like cupins"/>
    <property type="match status" value="1"/>
</dbReference>
<comment type="caution">
    <text evidence="3">The sequence shown here is derived from an EMBL/GenBank/DDBJ whole genome shotgun (WGS) entry which is preliminary data.</text>
</comment>
<evidence type="ECO:0000259" key="2">
    <source>
        <dbReference type="Pfam" id="PF07883"/>
    </source>
</evidence>
<gene>
    <name evidence="3" type="ORF">rosag_19970</name>
</gene>
<proteinExistence type="predicted"/>
<name>A0AA37VEN6_9BACT</name>
<feature type="compositionally biased region" description="Pro residues" evidence="1">
    <location>
        <begin position="1"/>
        <end position="17"/>
    </location>
</feature>
<dbReference type="PANTHER" id="PTHR36440:SF1">
    <property type="entry name" value="PUTATIVE (AFU_ORTHOLOGUE AFUA_8G07350)-RELATED"/>
    <property type="match status" value="1"/>
</dbReference>
<dbReference type="PANTHER" id="PTHR36440">
    <property type="entry name" value="PUTATIVE (AFU_ORTHOLOGUE AFUA_8G07350)-RELATED"/>
    <property type="match status" value="1"/>
</dbReference>
<feature type="domain" description="Cupin type-2" evidence="2">
    <location>
        <begin position="52"/>
        <end position="117"/>
    </location>
</feature>
<dbReference type="Proteomes" id="UP001161325">
    <property type="component" value="Unassembled WGS sequence"/>
</dbReference>
<dbReference type="InterPro" id="IPR013096">
    <property type="entry name" value="Cupin_2"/>
</dbReference>
<evidence type="ECO:0000313" key="4">
    <source>
        <dbReference type="Proteomes" id="UP001161325"/>
    </source>
</evidence>
<evidence type="ECO:0000256" key="1">
    <source>
        <dbReference type="SAM" id="MobiDB-lite"/>
    </source>
</evidence>
<dbReference type="Gene3D" id="2.60.120.10">
    <property type="entry name" value="Jelly Rolls"/>
    <property type="match status" value="1"/>
</dbReference>
<sequence length="174" mass="18087">MPPRPRPVPTLRPPKVLPPGGGETLHVLDEVATFKVTAGDGQGAFSLVELDCPPGGGVPLHTHDVADHVLYVLEGTFALTLDGRRETVTPGACAMIPRGHAHGYANVGDARGRLLVIATPPASEERVFLELAAMLATGPDGSTELTSAIRLLGARHDLALPLAEQPPTDPPPAS</sequence>